<dbReference type="SMART" id="SM00091">
    <property type="entry name" value="PAS"/>
    <property type="match status" value="1"/>
</dbReference>
<keyword evidence="11" id="KW-1133">Transmembrane helix</keyword>
<dbReference type="SUPFAM" id="SSF55785">
    <property type="entry name" value="PYP-like sensor domain (PAS domain)"/>
    <property type="match status" value="1"/>
</dbReference>
<proteinExistence type="inferred from homology"/>
<comment type="similarity">
    <text evidence="1">Belongs to the hemerythrin family.</text>
</comment>
<dbReference type="SUPFAM" id="SSF81606">
    <property type="entry name" value="PP2C-like"/>
    <property type="match status" value="1"/>
</dbReference>
<evidence type="ECO:0000313" key="16">
    <source>
        <dbReference type="Proteomes" id="UP000886602"/>
    </source>
</evidence>
<dbReference type="CDD" id="cd12107">
    <property type="entry name" value="Hemerythrin"/>
    <property type="match status" value="1"/>
</dbReference>
<dbReference type="InterPro" id="IPR035938">
    <property type="entry name" value="Hemerythrin-like_sf"/>
</dbReference>
<dbReference type="Pfam" id="PF00989">
    <property type="entry name" value="PAS"/>
    <property type="match status" value="1"/>
</dbReference>
<dbReference type="InterPro" id="IPR000700">
    <property type="entry name" value="PAS-assoc_C"/>
</dbReference>
<dbReference type="PROSITE" id="PS50112">
    <property type="entry name" value="PAS"/>
    <property type="match status" value="1"/>
</dbReference>
<dbReference type="SMART" id="SM00331">
    <property type="entry name" value="PP2C_SIG"/>
    <property type="match status" value="1"/>
</dbReference>
<dbReference type="EMBL" id="JADJNC010000004">
    <property type="protein sequence ID" value="MBK7422230.1"/>
    <property type="molecule type" value="Genomic_DNA"/>
</dbReference>
<keyword evidence="11" id="KW-0812">Transmembrane</keyword>
<dbReference type="InterPro" id="IPR036457">
    <property type="entry name" value="PPM-type-like_dom_sf"/>
</dbReference>
<dbReference type="FunFam" id="3.30.450.20:FF:000060">
    <property type="entry name" value="Sensor protein FixL"/>
    <property type="match status" value="1"/>
</dbReference>
<evidence type="ECO:0000256" key="4">
    <source>
        <dbReference type="ARBA" id="ARBA00022741"/>
    </source>
</evidence>
<sequence length="629" mass="71197">MNWKVLQREFFVVQIRSQIVRFFSGAPLLSTFLGVAALMAIFELVKELFFKGELTLWESHTITVFVTATFSTVAAYFIRQQADKLTTKAQAAHRKAAGIIQNIFDAVVIIDEKGTIKTFNPAAEKIFGYKEEDVKGLNVKILMPEPYAAEHDGYIEKYLNTNVSKILGKNRREVPGKRANGEIFPMDLITSQMRINERLMFIGVVRDITDYKNAEKELDRLREVEKQILENLQREVSIAAAIQANMIPKSSYLFPQHPQIKAFGVARPAKEMGGDFYDAFPIDDNHIVIVIGDVSGKGVPAALFMMETMALLRSKITKPKKFASALVTINKLLCKNNETNMFVSLFVGLLNVMTGEFRYINGGHNAPLLAHGNGRFDLLTVPNNILLGVHEEAQYEVSSFQLEAGDTLVLYTDGVTEAVNDQQEFFSLERTIDVLTSTYADVKVLVHGLLNEITAFCGTQSQSDDITIFALQFNPDSVVSESPVFFEWSDNLSVGIEQIDEQHKTLIELINRLYVEMVSNDAEVETVEEILNELVHYTNVHFGFEERLLFDFGYRDIGTHGKYHDQLRNQLAKLQNKVIESKVSVNTELLGFVKRWLQHHIAIEDKRAFIDVRMKLGDETEGVKLEYQP</sequence>
<keyword evidence="8" id="KW-0408">Iron</keyword>
<dbReference type="InterPro" id="IPR001932">
    <property type="entry name" value="PPM-type_phosphatase-like_dom"/>
</dbReference>
<keyword evidence="2" id="KW-0808">Transferase</keyword>
<evidence type="ECO:0000256" key="7">
    <source>
        <dbReference type="ARBA" id="ARBA00022840"/>
    </source>
</evidence>
<organism evidence="15 16">
    <name type="scientific">Candidatus Propionivibrio dominans</name>
    <dbReference type="NCBI Taxonomy" id="2954373"/>
    <lineage>
        <taxon>Bacteria</taxon>
        <taxon>Pseudomonadati</taxon>
        <taxon>Pseudomonadota</taxon>
        <taxon>Betaproteobacteria</taxon>
        <taxon>Rhodocyclales</taxon>
        <taxon>Rhodocyclaceae</taxon>
        <taxon>Propionivibrio</taxon>
    </lineage>
</organism>
<dbReference type="Gene3D" id="3.30.450.20">
    <property type="entry name" value="PAS domain"/>
    <property type="match status" value="1"/>
</dbReference>
<feature type="transmembrane region" description="Helical" evidence="11">
    <location>
        <begin position="20"/>
        <end position="42"/>
    </location>
</feature>
<dbReference type="InterPro" id="IPR012827">
    <property type="entry name" value="Hemerythrin_metal-bd"/>
</dbReference>
<gene>
    <name evidence="15" type="ORF">IPJ48_03535</name>
</gene>
<accession>A0A9D7F515</accession>
<evidence type="ECO:0000256" key="8">
    <source>
        <dbReference type="ARBA" id="ARBA00023004"/>
    </source>
</evidence>
<evidence type="ECO:0000256" key="11">
    <source>
        <dbReference type="SAM" id="Phobius"/>
    </source>
</evidence>
<dbReference type="GO" id="GO:0016301">
    <property type="term" value="F:kinase activity"/>
    <property type="evidence" value="ECO:0007669"/>
    <property type="project" value="UniProtKB-KW"/>
</dbReference>
<dbReference type="Proteomes" id="UP000886602">
    <property type="component" value="Unassembled WGS sequence"/>
</dbReference>
<evidence type="ECO:0000259" key="14">
    <source>
        <dbReference type="PROSITE" id="PS51746"/>
    </source>
</evidence>
<dbReference type="PANTHER" id="PTHR43156:SF2">
    <property type="entry name" value="STAGE II SPORULATION PROTEIN E"/>
    <property type="match status" value="1"/>
</dbReference>
<dbReference type="SUPFAM" id="SSF47188">
    <property type="entry name" value="Hemerythrin-like"/>
    <property type="match status" value="1"/>
</dbReference>
<dbReference type="GO" id="GO:0006355">
    <property type="term" value="P:regulation of DNA-templated transcription"/>
    <property type="evidence" value="ECO:0007669"/>
    <property type="project" value="InterPro"/>
</dbReference>
<dbReference type="Gene3D" id="1.20.120.50">
    <property type="entry name" value="Hemerythrin-like"/>
    <property type="match status" value="1"/>
</dbReference>
<dbReference type="Pfam" id="PF07228">
    <property type="entry name" value="SpoIIE"/>
    <property type="match status" value="1"/>
</dbReference>
<evidence type="ECO:0000256" key="9">
    <source>
        <dbReference type="ARBA" id="ARBA00059827"/>
    </source>
</evidence>
<dbReference type="InterPro" id="IPR013767">
    <property type="entry name" value="PAS_fold"/>
</dbReference>
<dbReference type="GO" id="GO:0005524">
    <property type="term" value="F:ATP binding"/>
    <property type="evidence" value="ECO:0007669"/>
    <property type="project" value="UniProtKB-KW"/>
</dbReference>
<keyword evidence="7" id="KW-0067">ATP-binding</keyword>
<dbReference type="GO" id="GO:0046872">
    <property type="term" value="F:metal ion binding"/>
    <property type="evidence" value="ECO:0007669"/>
    <property type="project" value="UniProtKB-KW"/>
</dbReference>
<dbReference type="CDD" id="cd00130">
    <property type="entry name" value="PAS"/>
    <property type="match status" value="1"/>
</dbReference>
<dbReference type="InterPro" id="IPR012312">
    <property type="entry name" value="Hemerythrin-like"/>
</dbReference>
<dbReference type="InterPro" id="IPR016131">
    <property type="entry name" value="Haemerythrin_Fe_BS"/>
</dbReference>
<dbReference type="Pfam" id="PF01814">
    <property type="entry name" value="Hemerythrin"/>
    <property type="match status" value="1"/>
</dbReference>
<evidence type="ECO:0000256" key="2">
    <source>
        <dbReference type="ARBA" id="ARBA00022679"/>
    </source>
</evidence>
<evidence type="ECO:0000259" key="13">
    <source>
        <dbReference type="PROSITE" id="PS50113"/>
    </source>
</evidence>
<evidence type="ECO:0000259" key="12">
    <source>
        <dbReference type="PROSITE" id="PS50112"/>
    </source>
</evidence>
<keyword evidence="6" id="KW-0378">Hydrolase</keyword>
<dbReference type="GO" id="GO:0016791">
    <property type="term" value="F:phosphatase activity"/>
    <property type="evidence" value="ECO:0007669"/>
    <property type="project" value="TreeGrafter"/>
</dbReference>
<dbReference type="InterPro" id="IPR035965">
    <property type="entry name" value="PAS-like_dom_sf"/>
</dbReference>
<dbReference type="NCBIfam" id="NF033749">
    <property type="entry name" value="bact_hemeryth"/>
    <property type="match status" value="1"/>
</dbReference>
<dbReference type="PROSITE" id="PS50113">
    <property type="entry name" value="PAC"/>
    <property type="match status" value="1"/>
</dbReference>
<dbReference type="NCBIfam" id="TIGR00229">
    <property type="entry name" value="sensory_box"/>
    <property type="match status" value="1"/>
</dbReference>
<keyword evidence="5" id="KW-0418">Kinase</keyword>
<dbReference type="InterPro" id="IPR052016">
    <property type="entry name" value="Bact_Sigma-Reg"/>
</dbReference>
<evidence type="ECO:0000256" key="3">
    <source>
        <dbReference type="ARBA" id="ARBA00022723"/>
    </source>
</evidence>
<feature type="domain" description="PAC" evidence="13">
    <location>
        <begin position="170"/>
        <end position="220"/>
    </location>
</feature>
<comment type="function">
    <text evidence="9">Putative oxygen sensor; modulates the activity of FixJ, a transcriptional activator of nitrogen fixation fixK gene. FixL probably acts as a kinase that phosphorylates FixJ.</text>
</comment>
<feature type="domain" description="PPM-type phosphatase" evidence="14">
    <location>
        <begin position="260"/>
        <end position="473"/>
    </location>
</feature>
<evidence type="ECO:0000256" key="5">
    <source>
        <dbReference type="ARBA" id="ARBA00022777"/>
    </source>
</evidence>
<dbReference type="PROSITE" id="PS00550">
    <property type="entry name" value="HEMERYTHRINS"/>
    <property type="match status" value="1"/>
</dbReference>
<evidence type="ECO:0000256" key="10">
    <source>
        <dbReference type="ARBA" id="ARBA00070616"/>
    </source>
</evidence>
<dbReference type="Gene3D" id="3.60.40.10">
    <property type="entry name" value="PPM-type phosphatase domain"/>
    <property type="match status" value="1"/>
</dbReference>
<feature type="domain" description="PAS" evidence="12">
    <location>
        <begin position="92"/>
        <end position="162"/>
    </location>
</feature>
<keyword evidence="11" id="KW-0472">Membrane</keyword>
<dbReference type="NCBIfam" id="TIGR02481">
    <property type="entry name" value="hemeryth_dom"/>
    <property type="match status" value="1"/>
</dbReference>
<reference evidence="15" key="1">
    <citation type="submission" date="2020-10" db="EMBL/GenBank/DDBJ databases">
        <title>Connecting structure to function with the recovery of over 1000 high-quality activated sludge metagenome-assembled genomes encoding full-length rRNA genes using long-read sequencing.</title>
        <authorList>
            <person name="Singleton C.M."/>
            <person name="Petriglieri F."/>
            <person name="Kristensen J.M."/>
            <person name="Kirkegaard R.H."/>
            <person name="Michaelsen T.Y."/>
            <person name="Andersen M.H."/>
            <person name="Karst S.M."/>
            <person name="Dueholm M.S."/>
            <person name="Nielsen P.H."/>
            <person name="Albertsen M."/>
        </authorList>
    </citation>
    <scope>NUCLEOTIDE SEQUENCE</scope>
    <source>
        <strain evidence="15">EsbW_18-Q3-R4-48_MAXAC.044</strain>
    </source>
</reference>
<keyword evidence="4" id="KW-0547">Nucleotide-binding</keyword>
<comment type="caution">
    <text evidence="15">The sequence shown here is derived from an EMBL/GenBank/DDBJ whole genome shotgun (WGS) entry which is preliminary data.</text>
</comment>
<protein>
    <recommendedName>
        <fullName evidence="10">Sensor protein FixL</fullName>
    </recommendedName>
</protein>
<name>A0A9D7F515_9RHOO</name>
<dbReference type="PANTHER" id="PTHR43156">
    <property type="entry name" value="STAGE II SPORULATION PROTEIN E-RELATED"/>
    <property type="match status" value="1"/>
</dbReference>
<evidence type="ECO:0000256" key="6">
    <source>
        <dbReference type="ARBA" id="ARBA00022801"/>
    </source>
</evidence>
<evidence type="ECO:0000313" key="15">
    <source>
        <dbReference type="EMBL" id="MBK7422230.1"/>
    </source>
</evidence>
<dbReference type="PROSITE" id="PS51746">
    <property type="entry name" value="PPM_2"/>
    <property type="match status" value="1"/>
</dbReference>
<dbReference type="InterPro" id="IPR000014">
    <property type="entry name" value="PAS"/>
</dbReference>
<keyword evidence="3" id="KW-0479">Metal-binding</keyword>
<evidence type="ECO:0000256" key="1">
    <source>
        <dbReference type="ARBA" id="ARBA00010587"/>
    </source>
</evidence>
<dbReference type="AlphaFoldDB" id="A0A9D7F515"/>